<reference evidence="1 2" key="1">
    <citation type="submission" date="2012-04" db="EMBL/GenBank/DDBJ databases">
        <title>The Genome Sequence of Saprolegnia declina VS20.</title>
        <authorList>
            <consortium name="The Broad Institute Genome Sequencing Platform"/>
            <person name="Russ C."/>
            <person name="Nusbaum C."/>
            <person name="Tyler B."/>
            <person name="van West P."/>
            <person name="Dieguez-Uribeondo J."/>
            <person name="de Bruijn I."/>
            <person name="Tripathy S."/>
            <person name="Jiang R."/>
            <person name="Young S.K."/>
            <person name="Zeng Q."/>
            <person name="Gargeya S."/>
            <person name="Fitzgerald M."/>
            <person name="Haas B."/>
            <person name="Abouelleil A."/>
            <person name="Alvarado L."/>
            <person name="Arachchi H.M."/>
            <person name="Berlin A."/>
            <person name="Chapman S.B."/>
            <person name="Goldberg J."/>
            <person name="Griggs A."/>
            <person name="Gujja S."/>
            <person name="Hansen M."/>
            <person name="Howarth C."/>
            <person name="Imamovic A."/>
            <person name="Larimer J."/>
            <person name="McCowen C."/>
            <person name="Montmayeur A."/>
            <person name="Murphy C."/>
            <person name="Neiman D."/>
            <person name="Pearson M."/>
            <person name="Priest M."/>
            <person name="Roberts A."/>
            <person name="Saif S."/>
            <person name="Shea T."/>
            <person name="Sisk P."/>
            <person name="Sykes S."/>
            <person name="Wortman J."/>
            <person name="Nusbaum C."/>
            <person name="Birren B."/>
        </authorList>
    </citation>
    <scope>NUCLEOTIDE SEQUENCE [LARGE SCALE GENOMIC DNA]</scope>
    <source>
        <strain evidence="1 2">VS20</strain>
    </source>
</reference>
<dbReference type="Proteomes" id="UP000030762">
    <property type="component" value="Unassembled WGS sequence"/>
</dbReference>
<dbReference type="RefSeq" id="XP_008621465.1">
    <property type="nucleotide sequence ID" value="XM_008623243.1"/>
</dbReference>
<evidence type="ECO:0000313" key="2">
    <source>
        <dbReference type="Proteomes" id="UP000030762"/>
    </source>
</evidence>
<protein>
    <submittedName>
        <fullName evidence="1">Uncharacterized protein</fullName>
    </submittedName>
</protein>
<dbReference type="AlphaFoldDB" id="T0PVR7"/>
<dbReference type="InParanoid" id="T0PVR7"/>
<dbReference type="VEuPathDB" id="FungiDB:SDRG_17010"/>
<gene>
    <name evidence="1" type="ORF">SDRG_17010</name>
</gene>
<evidence type="ECO:0000313" key="1">
    <source>
        <dbReference type="EMBL" id="EQC25115.1"/>
    </source>
</evidence>
<dbReference type="GeneID" id="19957737"/>
<sequence>MTLHMALGLYIRKLGLQPTSTRGVYCVHLSSALPATLQSALATLEASASLSDVRVCTIVDPALYAGLYAAPALPWLHTIYASIPPTIASSWLGRERVPTAVC</sequence>
<organism evidence="1 2">
    <name type="scientific">Saprolegnia diclina (strain VS20)</name>
    <dbReference type="NCBI Taxonomy" id="1156394"/>
    <lineage>
        <taxon>Eukaryota</taxon>
        <taxon>Sar</taxon>
        <taxon>Stramenopiles</taxon>
        <taxon>Oomycota</taxon>
        <taxon>Saprolegniomycetes</taxon>
        <taxon>Saprolegniales</taxon>
        <taxon>Saprolegniaceae</taxon>
        <taxon>Saprolegnia</taxon>
    </lineage>
</organism>
<proteinExistence type="predicted"/>
<name>T0PVR7_SAPDV</name>
<accession>T0PVR7</accession>
<keyword evidence="2" id="KW-1185">Reference proteome</keyword>
<dbReference type="EMBL" id="JH767308">
    <property type="protein sequence ID" value="EQC25115.1"/>
    <property type="molecule type" value="Genomic_DNA"/>
</dbReference>